<dbReference type="Proteomes" id="UP000085678">
    <property type="component" value="Unplaced"/>
</dbReference>
<evidence type="ECO:0000313" key="5">
    <source>
        <dbReference type="Proteomes" id="UP000085678"/>
    </source>
</evidence>
<dbReference type="AlphaFoldDB" id="A0A1S3H779"/>
<dbReference type="SUPFAM" id="SSF53850">
    <property type="entry name" value="Periplasmic binding protein-like II"/>
    <property type="match status" value="1"/>
</dbReference>
<evidence type="ECO:0000313" key="6">
    <source>
        <dbReference type="RefSeq" id="XP_013381980.1"/>
    </source>
</evidence>
<dbReference type="PANTHER" id="PTHR35936:SF19">
    <property type="entry name" value="AMINO-ACID-BINDING PROTEIN YXEM-RELATED"/>
    <property type="match status" value="1"/>
</dbReference>
<keyword evidence="1" id="KW-0732">Signal</keyword>
<organism evidence="5 6">
    <name type="scientific">Lingula anatina</name>
    <name type="common">Brachiopod</name>
    <name type="synonym">Lingula unguis</name>
    <dbReference type="NCBI Taxonomy" id="7574"/>
    <lineage>
        <taxon>Eukaryota</taxon>
        <taxon>Metazoa</taxon>
        <taxon>Spiralia</taxon>
        <taxon>Lophotrochozoa</taxon>
        <taxon>Brachiopoda</taxon>
        <taxon>Linguliformea</taxon>
        <taxon>Lingulata</taxon>
        <taxon>Lingulida</taxon>
        <taxon>Linguloidea</taxon>
        <taxon>Lingulidae</taxon>
        <taxon>Lingula</taxon>
    </lineage>
</organism>
<reference evidence="6 7" key="1">
    <citation type="submission" date="2025-04" db="UniProtKB">
        <authorList>
            <consortium name="RefSeq"/>
        </authorList>
    </citation>
    <scope>IDENTIFICATION</scope>
    <source>
        <tissue evidence="6 7">Gonads</tissue>
    </source>
</reference>
<evidence type="ECO:0000256" key="2">
    <source>
        <dbReference type="SAM" id="MobiDB-lite"/>
    </source>
</evidence>
<feature type="domain" description="Solute-binding protein family 3/N-terminal" evidence="4">
    <location>
        <begin position="92"/>
        <end position="320"/>
    </location>
</feature>
<gene>
    <name evidence="6 7 8" type="primary">LOC106152796</name>
</gene>
<evidence type="ECO:0000313" key="8">
    <source>
        <dbReference type="RefSeq" id="XP_013381983.1"/>
    </source>
</evidence>
<dbReference type="PANTHER" id="PTHR35936">
    <property type="entry name" value="MEMBRANE-BOUND LYTIC MUREIN TRANSGLYCOSYLASE F"/>
    <property type="match status" value="1"/>
</dbReference>
<proteinExistence type="predicted"/>
<dbReference type="Pfam" id="PF00497">
    <property type="entry name" value="SBP_bac_3"/>
    <property type="match status" value="1"/>
</dbReference>
<protein>
    <submittedName>
        <fullName evidence="6 7">Uncharacterized protein LOC106152796</fullName>
    </submittedName>
</protein>
<dbReference type="RefSeq" id="XP_013381982.1">
    <property type="nucleotide sequence ID" value="XM_013526528.1"/>
</dbReference>
<evidence type="ECO:0000313" key="7">
    <source>
        <dbReference type="RefSeq" id="XP_013381982.1"/>
    </source>
</evidence>
<keyword evidence="3" id="KW-0812">Transmembrane</keyword>
<feature type="region of interest" description="Disordered" evidence="2">
    <location>
        <begin position="51"/>
        <end position="80"/>
    </location>
</feature>
<keyword evidence="3" id="KW-1133">Transmembrane helix</keyword>
<dbReference type="GeneID" id="106152796"/>
<evidence type="ECO:0000256" key="3">
    <source>
        <dbReference type="SAM" id="Phobius"/>
    </source>
</evidence>
<accession>A0A1S3H779</accession>
<keyword evidence="5" id="KW-1185">Reference proteome</keyword>
<feature type="transmembrane region" description="Helical" evidence="3">
    <location>
        <begin position="20"/>
        <end position="41"/>
    </location>
</feature>
<name>A0A1S3H779_LINAN</name>
<dbReference type="RefSeq" id="XP_013381983.1">
    <property type="nucleotide sequence ID" value="XM_013526529.2"/>
</dbReference>
<evidence type="ECO:0000259" key="4">
    <source>
        <dbReference type="Pfam" id="PF00497"/>
    </source>
</evidence>
<dbReference type="OrthoDB" id="5984008at2759"/>
<dbReference type="InterPro" id="IPR001638">
    <property type="entry name" value="Solute-binding_3/MltF_N"/>
</dbReference>
<sequence>MQKFEIMEGGAAPAGNRILIVLVAVCAIVAVIAIVIAVVAVSRSSTTPNITIQGDQTTIGGSTSGQGSSAGSSGGSSGSVVSSSSGGRIFTIAIGHDWGAHEYIDTSGYLAGFHYDLIDAVCTEAGMDCRTVWDKYVNCWDSTPGQPSHGGQGLMGRWYDACTGWFPTIGRIQVFSFSSPFLKPPTSYFFTKTGNAASFSSRNVANKKIGFIDGWASDEKCLARWTDVTGQDSMTVVHVNNPADIVAKLKSGEIEAAFVSALDMADYASRANPEVEQVPGAGFSCMLSGNGMMTRKDNDFNSKWNVGLSKLVSSGKFKKLCDAAATKHGSRGSVTCVDG</sequence>
<evidence type="ECO:0000256" key="1">
    <source>
        <dbReference type="ARBA" id="ARBA00022729"/>
    </source>
</evidence>
<dbReference type="RefSeq" id="XP_013381980.1">
    <property type="nucleotide sequence ID" value="XM_013526526.1"/>
</dbReference>
<dbReference type="Gene3D" id="3.40.190.10">
    <property type="entry name" value="Periplasmic binding protein-like II"/>
    <property type="match status" value="2"/>
</dbReference>
<dbReference type="KEGG" id="lak:106152796"/>
<keyword evidence="3" id="KW-0472">Membrane</keyword>